<dbReference type="STRING" id="905079.L1ICU3"/>
<dbReference type="Proteomes" id="UP000011087">
    <property type="component" value="Unassembled WGS sequence"/>
</dbReference>
<evidence type="ECO:0000256" key="2">
    <source>
        <dbReference type="ARBA" id="ARBA00038332"/>
    </source>
</evidence>
<dbReference type="GO" id="GO:0000159">
    <property type="term" value="C:protein phosphatase type 2A complex"/>
    <property type="evidence" value="ECO:0007669"/>
    <property type="project" value="TreeGrafter"/>
</dbReference>
<feature type="repeat" description="HEAT" evidence="3">
    <location>
        <begin position="161"/>
        <end position="199"/>
    </location>
</feature>
<feature type="repeat" description="HEAT" evidence="3">
    <location>
        <begin position="541"/>
        <end position="570"/>
    </location>
</feature>
<evidence type="ECO:0000313" key="7">
    <source>
        <dbReference type="EnsemblProtists" id="EKX34071"/>
    </source>
</evidence>
<keyword evidence="1" id="KW-0677">Repeat</keyword>
<dbReference type="InterPro" id="IPR011989">
    <property type="entry name" value="ARM-like"/>
</dbReference>
<dbReference type="InterPro" id="IPR000357">
    <property type="entry name" value="HEAT"/>
</dbReference>
<accession>L1ICU3</accession>
<feature type="domain" description="Phosphatase 2A Regulatory Subunit A helical" evidence="5">
    <location>
        <begin position="347"/>
        <end position="500"/>
    </location>
</feature>
<evidence type="ECO:0000313" key="6">
    <source>
        <dbReference type="EMBL" id="EKX34071.1"/>
    </source>
</evidence>
<dbReference type="OrthoDB" id="340346at2759"/>
<keyword evidence="8" id="KW-1185">Reference proteome</keyword>
<dbReference type="GO" id="GO:0005634">
    <property type="term" value="C:nucleus"/>
    <property type="evidence" value="ECO:0007669"/>
    <property type="project" value="TreeGrafter"/>
</dbReference>
<dbReference type="PaxDb" id="55529-EKX34071"/>
<dbReference type="eggNOG" id="KOG0211">
    <property type="taxonomic scope" value="Eukaryota"/>
</dbReference>
<dbReference type="KEGG" id="gtt:GUITHDRAFT_160260"/>
<dbReference type="RefSeq" id="XP_005821051.1">
    <property type="nucleotide sequence ID" value="XM_005820994.1"/>
</dbReference>
<dbReference type="OMA" id="NTLCMTW"/>
<dbReference type="GeneID" id="17290821"/>
<evidence type="ECO:0000259" key="5">
    <source>
        <dbReference type="Pfam" id="PF22956"/>
    </source>
</evidence>
<gene>
    <name evidence="6" type="ORF">GUITHDRAFT_160260</name>
</gene>
<feature type="repeat" description="HEAT" evidence="3">
    <location>
        <begin position="386"/>
        <end position="424"/>
    </location>
</feature>
<feature type="repeat" description="HEAT" evidence="3">
    <location>
        <begin position="464"/>
        <end position="502"/>
    </location>
</feature>
<evidence type="ECO:0000256" key="1">
    <source>
        <dbReference type="ARBA" id="ARBA00022737"/>
    </source>
</evidence>
<protein>
    <submittedName>
        <fullName evidence="6 7">Uncharacterized protein</fullName>
    </submittedName>
</protein>
<feature type="repeat" description="HEAT" evidence="3">
    <location>
        <begin position="200"/>
        <end position="238"/>
    </location>
</feature>
<dbReference type="Pfam" id="PF22646">
    <property type="entry name" value="PPP2R1A-like_HEAT"/>
    <property type="match status" value="1"/>
</dbReference>
<dbReference type="PANTHER" id="PTHR10648">
    <property type="entry name" value="SERINE/THREONINE-PROTEIN PHOSPHATASE PP2A 65 KDA REGULATORY SUBUNIT"/>
    <property type="match status" value="1"/>
</dbReference>
<proteinExistence type="inferred from homology"/>
<dbReference type="InterPro" id="IPR054573">
    <property type="entry name" value="PP2A/SF3B1-like_HEAT"/>
</dbReference>
<reference evidence="8" key="2">
    <citation type="submission" date="2012-11" db="EMBL/GenBank/DDBJ databases">
        <authorList>
            <person name="Kuo A."/>
            <person name="Curtis B.A."/>
            <person name="Tanifuji G."/>
            <person name="Burki F."/>
            <person name="Gruber A."/>
            <person name="Irimia M."/>
            <person name="Maruyama S."/>
            <person name="Arias M.C."/>
            <person name="Ball S.G."/>
            <person name="Gile G.H."/>
            <person name="Hirakawa Y."/>
            <person name="Hopkins J.F."/>
            <person name="Rensing S.A."/>
            <person name="Schmutz J."/>
            <person name="Symeonidi A."/>
            <person name="Elias M."/>
            <person name="Eveleigh R.J."/>
            <person name="Herman E.K."/>
            <person name="Klute M.J."/>
            <person name="Nakayama T."/>
            <person name="Obornik M."/>
            <person name="Reyes-Prieto A."/>
            <person name="Armbrust E.V."/>
            <person name="Aves S.J."/>
            <person name="Beiko R.G."/>
            <person name="Coutinho P."/>
            <person name="Dacks J.B."/>
            <person name="Durnford D.G."/>
            <person name="Fast N.M."/>
            <person name="Green B.R."/>
            <person name="Grisdale C."/>
            <person name="Hempe F."/>
            <person name="Henrissat B."/>
            <person name="Hoppner M.P."/>
            <person name="Ishida K.-I."/>
            <person name="Kim E."/>
            <person name="Koreny L."/>
            <person name="Kroth P.G."/>
            <person name="Liu Y."/>
            <person name="Malik S.-B."/>
            <person name="Maier U.G."/>
            <person name="McRose D."/>
            <person name="Mock T."/>
            <person name="Neilson J.A."/>
            <person name="Onodera N.T."/>
            <person name="Poole A.M."/>
            <person name="Pritham E.J."/>
            <person name="Richards T.A."/>
            <person name="Rocap G."/>
            <person name="Roy S.W."/>
            <person name="Sarai C."/>
            <person name="Schaack S."/>
            <person name="Shirato S."/>
            <person name="Slamovits C.H."/>
            <person name="Spencer D.F."/>
            <person name="Suzuki S."/>
            <person name="Worden A.Z."/>
            <person name="Zauner S."/>
            <person name="Barry K."/>
            <person name="Bell C."/>
            <person name="Bharti A.K."/>
            <person name="Crow J.A."/>
            <person name="Grimwood J."/>
            <person name="Kramer R."/>
            <person name="Lindquist E."/>
            <person name="Lucas S."/>
            <person name="Salamov A."/>
            <person name="McFadden G.I."/>
            <person name="Lane C.E."/>
            <person name="Keeling P.J."/>
            <person name="Gray M.W."/>
            <person name="Grigoriev I.V."/>
            <person name="Archibald J.M."/>
        </authorList>
    </citation>
    <scope>NUCLEOTIDE SEQUENCE</scope>
    <source>
        <strain evidence="8">CCMP2712</strain>
    </source>
</reference>
<feature type="repeat" description="HEAT" evidence="3">
    <location>
        <begin position="347"/>
        <end position="385"/>
    </location>
</feature>
<dbReference type="InterPro" id="IPR016024">
    <property type="entry name" value="ARM-type_fold"/>
</dbReference>
<dbReference type="SUPFAM" id="SSF48371">
    <property type="entry name" value="ARM repeat"/>
    <property type="match status" value="1"/>
</dbReference>
<feature type="repeat" description="HEAT" evidence="3">
    <location>
        <begin position="308"/>
        <end position="346"/>
    </location>
</feature>
<sequence length="570" mass="63573">MVQDADEEILIDELRNDDFQQRLKSVRRLTTISSALGVERTRNELVPYLNELAVESEDEDEVLLAMAEEIGNLIPHVGGNEHVHHLLLPLETLCAPEEALVRDKAVESLIKVAEVIPNVEEAFVPLIRRLATGDYNSHRIAAAPLFATVYKRVSESSKAEMRRLFGQLSKDDFPMVRKAACTALGGFSQVLEQNHLQNEIIPLFTSLARDDQDSVRIVAVDNCVTLGRIFPTDKNQSLQDKSWRVRYMVADHFCELCESIPREVIEAEMCPALVKFLKDTEAEVRTAAAFKVAGFCSKVSVDVALNQIMPCIRDLVVDQSQHVRAALASVIMGLAPVLGKEHTIEQLVPLFLSLLKDEHHEARLNIICKLDNVNQVIGVECLSQSLLPAIIELAEDKQWRVRLAIIEHIPLLASQMGAKFFEERLAKMCITWLADSVFTIREAASLNLKKLTEVFGVQWASVYIIPQVIELCGHSNYLYRMTAINSIANLTSAVDKEKQKQMLNAVVVATKDPVPNCRFNACKAMELMLPAIDAQIVDSTVVPALNLLSNDEDPDVKFFAAKTLNACMKA</sequence>
<comment type="similarity">
    <text evidence="2">Belongs to the phosphatase 2A regulatory subunit A family.</text>
</comment>
<dbReference type="EMBL" id="JH993120">
    <property type="protein sequence ID" value="EKX34071.1"/>
    <property type="molecule type" value="Genomic_DNA"/>
</dbReference>
<dbReference type="PANTHER" id="PTHR10648:SF4">
    <property type="entry name" value="PROTEIN PHOSPHATASE 2 (FORMERLY 2A), REGULATORY SUBUNIT A, BETA ISOFORM-RELATED"/>
    <property type="match status" value="1"/>
</dbReference>
<dbReference type="InterPro" id="IPR055231">
    <property type="entry name" value="2AA_helical"/>
</dbReference>
<dbReference type="PROSITE" id="PS50077">
    <property type="entry name" value="HEAT_REPEAT"/>
    <property type="match status" value="8"/>
</dbReference>
<dbReference type="GO" id="GO:0005829">
    <property type="term" value="C:cytosol"/>
    <property type="evidence" value="ECO:0007669"/>
    <property type="project" value="TreeGrafter"/>
</dbReference>
<organism evidence="6">
    <name type="scientific">Guillardia theta (strain CCMP2712)</name>
    <name type="common">Cryptophyte</name>
    <dbReference type="NCBI Taxonomy" id="905079"/>
    <lineage>
        <taxon>Eukaryota</taxon>
        <taxon>Cryptophyceae</taxon>
        <taxon>Pyrenomonadales</taxon>
        <taxon>Geminigeraceae</taxon>
        <taxon>Guillardia</taxon>
    </lineage>
</organism>
<dbReference type="EnsemblProtists" id="EKX34071">
    <property type="protein sequence ID" value="EKX34071"/>
    <property type="gene ID" value="GUITHDRAFT_160260"/>
</dbReference>
<reference evidence="6 8" key="1">
    <citation type="journal article" date="2012" name="Nature">
        <title>Algal genomes reveal evolutionary mosaicism and the fate of nucleomorphs.</title>
        <authorList>
            <consortium name="DOE Joint Genome Institute"/>
            <person name="Curtis B.A."/>
            <person name="Tanifuji G."/>
            <person name="Burki F."/>
            <person name="Gruber A."/>
            <person name="Irimia M."/>
            <person name="Maruyama S."/>
            <person name="Arias M.C."/>
            <person name="Ball S.G."/>
            <person name="Gile G.H."/>
            <person name="Hirakawa Y."/>
            <person name="Hopkins J.F."/>
            <person name="Kuo A."/>
            <person name="Rensing S.A."/>
            <person name="Schmutz J."/>
            <person name="Symeonidi A."/>
            <person name="Elias M."/>
            <person name="Eveleigh R.J."/>
            <person name="Herman E.K."/>
            <person name="Klute M.J."/>
            <person name="Nakayama T."/>
            <person name="Obornik M."/>
            <person name="Reyes-Prieto A."/>
            <person name="Armbrust E.V."/>
            <person name="Aves S.J."/>
            <person name="Beiko R.G."/>
            <person name="Coutinho P."/>
            <person name="Dacks J.B."/>
            <person name="Durnford D.G."/>
            <person name="Fast N.M."/>
            <person name="Green B.R."/>
            <person name="Grisdale C.J."/>
            <person name="Hempel F."/>
            <person name="Henrissat B."/>
            <person name="Hoppner M.P."/>
            <person name="Ishida K."/>
            <person name="Kim E."/>
            <person name="Koreny L."/>
            <person name="Kroth P.G."/>
            <person name="Liu Y."/>
            <person name="Malik S.B."/>
            <person name="Maier U.G."/>
            <person name="McRose D."/>
            <person name="Mock T."/>
            <person name="Neilson J.A."/>
            <person name="Onodera N.T."/>
            <person name="Poole A.M."/>
            <person name="Pritham E.J."/>
            <person name="Richards T.A."/>
            <person name="Rocap G."/>
            <person name="Roy S.W."/>
            <person name="Sarai C."/>
            <person name="Schaack S."/>
            <person name="Shirato S."/>
            <person name="Slamovits C.H."/>
            <person name="Spencer D.F."/>
            <person name="Suzuki S."/>
            <person name="Worden A.Z."/>
            <person name="Zauner S."/>
            <person name="Barry K."/>
            <person name="Bell C."/>
            <person name="Bharti A.K."/>
            <person name="Crow J.A."/>
            <person name="Grimwood J."/>
            <person name="Kramer R."/>
            <person name="Lindquist E."/>
            <person name="Lucas S."/>
            <person name="Salamov A."/>
            <person name="McFadden G.I."/>
            <person name="Lane C.E."/>
            <person name="Keeling P.J."/>
            <person name="Gray M.W."/>
            <person name="Grigoriev I.V."/>
            <person name="Archibald J.M."/>
        </authorList>
    </citation>
    <scope>NUCLEOTIDE SEQUENCE</scope>
    <source>
        <strain evidence="6 8">CCMP2712</strain>
    </source>
</reference>
<dbReference type="InterPro" id="IPR051023">
    <property type="entry name" value="PP2A_Regulatory_Subunit_A"/>
</dbReference>
<evidence type="ECO:0000259" key="4">
    <source>
        <dbReference type="Pfam" id="PF22646"/>
    </source>
</evidence>
<evidence type="ECO:0000256" key="3">
    <source>
        <dbReference type="PROSITE-ProRule" id="PRU00103"/>
    </source>
</evidence>
<evidence type="ECO:0000313" key="8">
    <source>
        <dbReference type="Proteomes" id="UP000011087"/>
    </source>
</evidence>
<dbReference type="GO" id="GO:0019888">
    <property type="term" value="F:protein phosphatase regulator activity"/>
    <property type="evidence" value="ECO:0007669"/>
    <property type="project" value="TreeGrafter"/>
</dbReference>
<name>L1ICU3_GUITC</name>
<reference evidence="7" key="3">
    <citation type="submission" date="2015-06" db="UniProtKB">
        <authorList>
            <consortium name="EnsemblProtists"/>
        </authorList>
    </citation>
    <scope>IDENTIFICATION</scope>
</reference>
<feature type="repeat" description="HEAT" evidence="3">
    <location>
        <begin position="269"/>
        <end position="307"/>
    </location>
</feature>
<dbReference type="Pfam" id="PF02985">
    <property type="entry name" value="HEAT"/>
    <property type="match status" value="1"/>
</dbReference>
<feature type="domain" description="Phosphatase PP2A regulatory subunit A/Splicing factor 3B subunit 1-like HEAT repeat" evidence="4">
    <location>
        <begin position="263"/>
        <end position="339"/>
    </location>
</feature>
<dbReference type="Gene3D" id="1.25.10.10">
    <property type="entry name" value="Leucine-rich Repeat Variant"/>
    <property type="match status" value="1"/>
</dbReference>
<dbReference type="AlphaFoldDB" id="L1ICU3"/>
<dbReference type="InterPro" id="IPR021133">
    <property type="entry name" value="HEAT_type_2"/>
</dbReference>
<dbReference type="Pfam" id="PF22956">
    <property type="entry name" value="VPS15-like_hel"/>
    <property type="match status" value="1"/>
</dbReference>
<dbReference type="HOGENOM" id="CLU_015533_2_1_1"/>